<dbReference type="SUPFAM" id="SSF52540">
    <property type="entry name" value="P-loop containing nucleoside triphosphate hydrolases"/>
    <property type="match status" value="1"/>
</dbReference>
<dbReference type="Proteomes" id="UP000067711">
    <property type="component" value="Chromosome 2"/>
</dbReference>
<dbReference type="AlphaFoldDB" id="A0A1B4FQF3"/>
<keyword evidence="1 5" id="KW-0547">Nucleotide-binding</keyword>
<dbReference type="GO" id="GO:0003678">
    <property type="term" value="F:DNA helicase activity"/>
    <property type="evidence" value="ECO:0007669"/>
    <property type="project" value="InterPro"/>
</dbReference>
<evidence type="ECO:0000256" key="5">
    <source>
        <dbReference type="PROSITE-ProRule" id="PRU00560"/>
    </source>
</evidence>
<sequence length="641" mass="70844">MSAVNLQPEDLAELAKLAKDLNFDDVERRRALLESESQDFNAVPGSGKTSLLAAKLLLLAKKWPHARRGICVLSHTNVARDEIARRLAETAEGAQLLSYPHYIGTIHSFVNHFFAMPMLRSLEQKVDVIDDDVFADKALARLQLGQFTKLRYFLDNQNNGDDIVSTLFYRTAELAVHVEKGTLPATHTPSYRSLVSLKAQLTKLGIFRHRDMFAYADLALKTCPHLVDIVHRRFPMVFIDEMQDTSWDQESFLNRIFDGKSVMQRFGDVDQKILLDEENADRLTFPRQGHGCISTSKRFGDAIAHAVGSVRMSGEVVIGEGISAHAPILLLYATDDAPKVIQHFGKLIISHLSETEVSTHDVKAMCARKTGEGDVDAGRHLRDYWPAYGVGLPTTGMRSQNFWSLIGDAGTYPQEGSLSARVSDVRRGLLLVLRDAGSPLAKDIRDGRALPRAASAFAPTGRMEVLTHQLALSGEQLCSVDQRAAFFQLLYEGLKPYLPDELEIEAFKALSVFDEPANVGNATAAPAVTTCHVRDQGRSLQFELGTVASMKGETHSASLVLESYGGKSRKFDVALGLEYIAGMPSKALAKLPKTQQAQMRNLYVAMSRPTTLLCLAANKNRVPQMIRDALAKKGWQIQTMP</sequence>
<name>A0A1B4FQF3_9BURK</name>
<reference evidence="7 8" key="1">
    <citation type="submission" date="2015-12" db="EMBL/GenBank/DDBJ databases">
        <title>Diversity of Burkholderia near neighbor genomes.</title>
        <authorList>
            <person name="Sahl J."/>
            <person name="Wagner D."/>
            <person name="Keim P."/>
        </authorList>
    </citation>
    <scope>NUCLEOTIDE SEQUENCE [LARGE SCALE GENOMIC DNA]</scope>
    <source>
        <strain evidence="7 8">BDU8</strain>
    </source>
</reference>
<dbReference type="PROSITE" id="PS51198">
    <property type="entry name" value="UVRD_HELICASE_ATP_BIND"/>
    <property type="match status" value="1"/>
</dbReference>
<dbReference type="PANTHER" id="PTHR11070">
    <property type="entry name" value="UVRD / RECB / PCRA DNA HELICASE FAMILY MEMBER"/>
    <property type="match status" value="1"/>
</dbReference>
<accession>A0A1B4FQF3</accession>
<feature type="domain" description="UvrD-like helicase ATP-binding" evidence="6">
    <location>
        <begin position="21"/>
        <end position="359"/>
    </location>
</feature>
<proteinExistence type="predicted"/>
<evidence type="ECO:0000259" key="6">
    <source>
        <dbReference type="PROSITE" id="PS51198"/>
    </source>
</evidence>
<keyword evidence="3 5" id="KW-0347">Helicase</keyword>
<dbReference type="EMBL" id="CP013388">
    <property type="protein sequence ID" value="AOJ05912.1"/>
    <property type="molecule type" value="Genomic_DNA"/>
</dbReference>
<dbReference type="InterPro" id="IPR000212">
    <property type="entry name" value="DNA_helicase_UvrD/REP"/>
</dbReference>
<dbReference type="GO" id="GO:0003677">
    <property type="term" value="F:DNA binding"/>
    <property type="evidence" value="ECO:0007669"/>
    <property type="project" value="InterPro"/>
</dbReference>
<dbReference type="InterPro" id="IPR027417">
    <property type="entry name" value="P-loop_NTPase"/>
</dbReference>
<evidence type="ECO:0000313" key="8">
    <source>
        <dbReference type="Proteomes" id="UP000067711"/>
    </source>
</evidence>
<dbReference type="Pfam" id="PF00580">
    <property type="entry name" value="UvrD-helicase"/>
    <property type="match status" value="1"/>
</dbReference>
<gene>
    <name evidence="7" type="ORF">WS71_00145</name>
</gene>
<dbReference type="Gene3D" id="3.40.50.300">
    <property type="entry name" value="P-loop containing nucleotide triphosphate hydrolases"/>
    <property type="match status" value="1"/>
</dbReference>
<keyword evidence="2 5" id="KW-0378">Hydrolase</keyword>
<evidence type="ECO:0000313" key="7">
    <source>
        <dbReference type="EMBL" id="AOJ05912.1"/>
    </source>
</evidence>
<evidence type="ECO:0000256" key="2">
    <source>
        <dbReference type="ARBA" id="ARBA00022801"/>
    </source>
</evidence>
<feature type="binding site" evidence="5">
    <location>
        <begin position="42"/>
        <end position="49"/>
    </location>
    <ligand>
        <name>ATP</name>
        <dbReference type="ChEBI" id="CHEBI:30616"/>
    </ligand>
</feature>
<dbReference type="InterPro" id="IPR014016">
    <property type="entry name" value="UvrD-like_ATP-bd"/>
</dbReference>
<evidence type="ECO:0000256" key="3">
    <source>
        <dbReference type="ARBA" id="ARBA00022806"/>
    </source>
</evidence>
<dbReference type="RefSeq" id="WP_066493871.1">
    <property type="nucleotide sequence ID" value="NZ_CP013388.1"/>
</dbReference>
<keyword evidence="4 5" id="KW-0067">ATP-binding</keyword>
<dbReference type="GO" id="GO:0016787">
    <property type="term" value="F:hydrolase activity"/>
    <property type="evidence" value="ECO:0007669"/>
    <property type="project" value="UniProtKB-UniRule"/>
</dbReference>
<protein>
    <recommendedName>
        <fullName evidence="6">UvrD-like helicase ATP-binding domain-containing protein</fullName>
    </recommendedName>
</protein>
<evidence type="ECO:0000256" key="1">
    <source>
        <dbReference type="ARBA" id="ARBA00022741"/>
    </source>
</evidence>
<dbReference type="GO" id="GO:0005524">
    <property type="term" value="F:ATP binding"/>
    <property type="evidence" value="ECO:0007669"/>
    <property type="project" value="UniProtKB-UniRule"/>
</dbReference>
<organism evidence="7 8">
    <name type="scientific">Burkholderia mayonis</name>
    <dbReference type="NCBI Taxonomy" id="1385591"/>
    <lineage>
        <taxon>Bacteria</taxon>
        <taxon>Pseudomonadati</taxon>
        <taxon>Pseudomonadota</taxon>
        <taxon>Betaproteobacteria</taxon>
        <taxon>Burkholderiales</taxon>
        <taxon>Burkholderiaceae</taxon>
        <taxon>Burkholderia</taxon>
        <taxon>pseudomallei group</taxon>
    </lineage>
</organism>
<evidence type="ECO:0000256" key="4">
    <source>
        <dbReference type="ARBA" id="ARBA00022840"/>
    </source>
</evidence>